<feature type="domain" description="C2H2-type" evidence="16">
    <location>
        <begin position="1677"/>
        <end position="1704"/>
    </location>
</feature>
<evidence type="ECO:0000256" key="11">
    <source>
        <dbReference type="ARBA" id="ARBA00023125"/>
    </source>
</evidence>
<keyword evidence="9" id="KW-0832">Ubl conjugation</keyword>
<dbReference type="KEGG" id="xtr:101734394"/>
<dbReference type="Proteomes" id="UP000008143">
    <property type="component" value="Chromosome 9"/>
</dbReference>
<dbReference type="GO" id="GO:0008270">
    <property type="term" value="F:zinc ion binding"/>
    <property type="evidence" value="ECO:0007669"/>
    <property type="project" value="UniProtKB-KW"/>
</dbReference>
<feature type="compositionally biased region" description="Acidic residues" evidence="15">
    <location>
        <begin position="240"/>
        <end position="249"/>
    </location>
</feature>
<dbReference type="AGR" id="Xenbase:XB-GENE-29087763"/>
<feature type="domain" description="C2H2-type" evidence="16">
    <location>
        <begin position="2012"/>
        <end position="2039"/>
    </location>
</feature>
<feature type="domain" description="C2H2-type" evidence="16">
    <location>
        <begin position="387"/>
        <end position="414"/>
    </location>
</feature>
<keyword evidence="13" id="KW-0539">Nucleus</keyword>
<keyword evidence="11" id="KW-0238">DNA-binding</keyword>
<dbReference type="FunFam" id="3.30.160.60:FF:001007">
    <property type="entry name" value="Zinc finger protein 1184"/>
    <property type="match status" value="1"/>
</dbReference>
<evidence type="ECO:0000259" key="16">
    <source>
        <dbReference type="PROSITE" id="PS50157"/>
    </source>
</evidence>
<keyword evidence="17" id="KW-1185">Reference proteome</keyword>
<keyword evidence="10" id="KW-0805">Transcription regulation</keyword>
<dbReference type="FunFam" id="3.30.160.60:FF:000966">
    <property type="entry name" value="ZFP90 zinc finger protein"/>
    <property type="match status" value="1"/>
</dbReference>
<dbReference type="SUPFAM" id="SSF57667">
    <property type="entry name" value="beta-beta-alpha zinc fingers"/>
    <property type="match status" value="15"/>
</dbReference>
<feature type="domain" description="C2H2-type" evidence="16">
    <location>
        <begin position="443"/>
        <end position="470"/>
    </location>
</feature>
<feature type="domain" description="C2H2-type" evidence="16">
    <location>
        <begin position="527"/>
        <end position="554"/>
    </location>
</feature>
<gene>
    <name evidence="18 19" type="primary">LOC101734394</name>
</gene>
<sequence length="2260" mass="254033">MGMWEEASDPVMGKKDKNEERKERILNLTLEIIYLLTGEGYVIPKKKSPTVGLGALHAPGSVIQKENDKKILELISNIIQLLTGEVAIRCEDVSIYFSLEEWEYIKGNKALYKEGIKEEEEPQQLRPLGGECDVTREIPADLGGTLCYNNEPSKIGAEGADFCADGNLTNPDISPAEQPPPANGIKEEAASWEGRNQSDCSINPLTEQIQETDTPTPIMGCSPSKVLDKYISVVIKEEPDSSEEEETEGVETPNLNHSSPVKAMTEEAASWEGGNQSDCSINPLTEQIQGTDTPTPIMGRSLNNLPDLRIIAITQPILGTYISAPMIGCGLNMNLPAGYVANTLNKEQASWEGGNPLDYRIIAMPGPVPAAAVNDNKHTEPPVQGKLRCAVCNKLFASKITLARHQIVHTGEKPYSCSDCGRRFPRVTSLQVHQRTHTGEKPFTCSECGKSFAIPQHLNEHRRTHTGEKPFSCSDCGKCFAHRSSLNKHLTVHNKEKPHVCGDCGKCFSHLYLLRLHRRTHTGEKPYSCSDCGKRFAHRSSLTDHQRSHAGGKRERPLLRVNEEMSVELGIVYETLGAFRTRKRSHSRVDFAMAEEDISRILRKTLAALRAGIRLCAHVTLAVFSKGGALREGLATLTTGVRLYTHVGLVMLHKARALREGFPALSASEGFLRLVHRQMHVQMCAPFKQFPALGAGERPLLRVNEEMSVELGVVYETLGAFGTRKRSHSRVDFAMAEEVGAVYKTLPAFRAGEWFLPRVNPLVQDISRILRKTLAALRAGIRLYTHVTLAVFSKGGALHEGLPTLAAGVRLYTRVGLVMLHKARALREGFPTFVTGKRFLFGVNSLMPDELRAESENLNKDSAKITEGIKVEEEEPEQIQGTDTPTPIMGCSLNNSSAEDYIIDSIKEESCLYEEGNHRDYTIITLTEQIQETDTLTPTMELNLYKSLSGNYISNGIKEEAASWEGGNQSDCSINPLTEQIQGTDTPTPIMGYNLTNSLLETNFMRNSMNSHYGRAPPLQVRYGSAGYNGSDSSKRLLAEHENADKEEKPFTCPECGKRFTHLCDLKRHLKIHSGVKLHSCSDCGRRFTHRSHLVVHQRTHTGERPFACSECGKCFADHSALNVHHRIHTGTKPYGCPECHKRFIHRSQLSAHQRVHTGERTHSCSECGKWFSRMAHLRRHQRTHTGEKPYFCSECGKSFMHGSDLKRHQNIHTGVKPFLCPECGQCFSYRTQLTVHQKIHRILNLTLEIIYLLTGEGYVIPKKKSPTVGLGALHAPGSVIQKENDKKILELISNIIQLLTGEVAIRCEDVSIYFSLEEWEYIKGNKALYREGIKEEEEEPQQLRPLGYYEENGDDLQVTLCRKIHPSKIVAREGDFVQNGNLTNPEISAAEQPPPANGIKEEAASCERGNQSDCNINPLTEQIQGTDTPTPIMGCSLDSSSAVNYVSNDVKEELISSWEGGNQSDCSINPLTEQIQGTDTPTPIMEYNLTNSLSETDFIKNSKTSHHRRLLPLQVRFGSAGFHRSYSTKDKEEKPFPCPECGKRFTHPYAVKKHQRNHSGVKPHSCSECGKRFAHRSHLIVHQRSHTGERPFSCSECGKWFARTTHLRRHQKTHTGEKPFPCSECGKWFARMTHLRRHQQIHTGEKPYFCSECGKKFLRGSDLKRHETVHMRAKPFLCSECGQCFPYHSHLKLHRKIHQFACPTLIFNTAKPMGISEEPSDTVIEDKNEERKERILNLTLEIIYLLTGEGYVIPKKKSPTVGLGALHAPGSVIQKENDKKILELISNIIQLLTGEVAIRCEDVSIYFSLEEWEYIKGNKALYREEIKEEEPQQLRPLDGEYEDKREIPADLGGTLCYNNEPSKIGAEGADFCADGNLTNPEIYPVEQPPPANGIKEELEGENHSGFRLSVNYLSVVIKEETASWEEGNQSDCIINPLTEQIQGADTPTPMMGWDIIDNLLEAECRENCENTKKCAFLSNERALALPLVYDSTEGLNDFAENYRIHMGQKSHSCSECGKRFTRRSNLKIHQRTHTGEKPFTCSECGGCFFHRSDLADHQRTHTGEKLHSCPECGKCFVRPSELNIHQRIHTGEKPYSCSECAKCFTHRCDLTQHQRIHTGEKPYFCSDCGKRFTQHSHLNVHKKIHSGEKTFSCSECGRCFTHHSRLKIHQKIHSGDKPYSCPECGKCFTQRFNFTEHQKIHRGEKPFSCAECGKCFTQRSNLNVHRRTHTGEKPFLCFQCGKRYTSLKNLSHHQRIHSC</sequence>
<keyword evidence="6" id="KW-0677">Repeat</keyword>
<keyword evidence="7 14" id="KW-0863">Zinc-finger</keyword>
<evidence type="ECO:0000256" key="14">
    <source>
        <dbReference type="PROSITE-ProRule" id="PRU00042"/>
    </source>
</evidence>
<proteinExistence type="inferred from homology"/>
<feature type="domain" description="C2H2-type" evidence="16">
    <location>
        <begin position="1621"/>
        <end position="1648"/>
    </location>
</feature>
<evidence type="ECO:0000256" key="12">
    <source>
        <dbReference type="ARBA" id="ARBA00023163"/>
    </source>
</evidence>
<organism evidence="17 18">
    <name type="scientific">Xenopus tropicalis</name>
    <name type="common">Western clawed frog</name>
    <name type="synonym">Silurana tropicalis</name>
    <dbReference type="NCBI Taxonomy" id="8364"/>
    <lineage>
        <taxon>Eukaryota</taxon>
        <taxon>Metazoa</taxon>
        <taxon>Chordata</taxon>
        <taxon>Craniata</taxon>
        <taxon>Vertebrata</taxon>
        <taxon>Euteleostomi</taxon>
        <taxon>Amphibia</taxon>
        <taxon>Batrachia</taxon>
        <taxon>Anura</taxon>
        <taxon>Pipoidea</taxon>
        <taxon>Pipidae</taxon>
        <taxon>Xenopodinae</taxon>
        <taxon>Xenopus</taxon>
        <taxon>Silurana</taxon>
    </lineage>
</organism>
<protein>
    <submittedName>
        <fullName evidence="18">Uncharacterized protein LOC101734394</fullName>
    </submittedName>
</protein>
<accession>A0A8J1IWN0</accession>
<evidence type="ECO:0000256" key="2">
    <source>
        <dbReference type="ARBA" id="ARBA00004123"/>
    </source>
</evidence>
<feature type="domain" description="C2H2-type" evidence="16">
    <location>
        <begin position="1593"/>
        <end position="1620"/>
    </location>
</feature>
<dbReference type="InterPro" id="IPR013087">
    <property type="entry name" value="Znf_C2H2_type"/>
</dbReference>
<evidence type="ECO:0000313" key="17">
    <source>
        <dbReference type="Proteomes" id="UP000008143"/>
    </source>
</evidence>
<dbReference type="FunFam" id="3.30.160.60:FF:003251">
    <property type="entry name" value="Uncharacterized protein"/>
    <property type="match status" value="1"/>
</dbReference>
<evidence type="ECO:0000256" key="3">
    <source>
        <dbReference type="ARBA" id="ARBA00006991"/>
    </source>
</evidence>
<feature type="domain" description="C2H2-type" evidence="16">
    <location>
        <begin position="2124"/>
        <end position="2151"/>
    </location>
</feature>
<feature type="domain" description="C2H2-type" evidence="16">
    <location>
        <begin position="1191"/>
        <end position="1218"/>
    </location>
</feature>
<feature type="domain" description="C2H2-type" evidence="16">
    <location>
        <begin position="1537"/>
        <end position="1564"/>
    </location>
</feature>
<evidence type="ECO:0000256" key="9">
    <source>
        <dbReference type="ARBA" id="ARBA00022843"/>
    </source>
</evidence>
<comment type="similarity">
    <text evidence="3">Belongs to the krueppel C2H2-type zinc-finger protein family.</text>
</comment>
<dbReference type="PANTHER" id="PTHR24399">
    <property type="entry name" value="ZINC FINGER AND BTB DOMAIN-CONTAINING"/>
    <property type="match status" value="1"/>
</dbReference>
<feature type="domain" description="C2H2-type" evidence="16">
    <location>
        <begin position="1079"/>
        <end position="1106"/>
    </location>
</feature>
<dbReference type="FunFam" id="3.30.160.60:FF:000624">
    <property type="entry name" value="zinc finger protein 697"/>
    <property type="match status" value="1"/>
</dbReference>
<dbReference type="FunFam" id="3.30.160.60:FF:000478">
    <property type="entry name" value="Zinc finger protein 133"/>
    <property type="match status" value="4"/>
</dbReference>
<dbReference type="FunFam" id="3.30.160.60:FF:000358">
    <property type="entry name" value="zinc finger protein 24"/>
    <property type="match status" value="2"/>
</dbReference>
<evidence type="ECO:0000256" key="13">
    <source>
        <dbReference type="ARBA" id="ARBA00023242"/>
    </source>
</evidence>
<feature type="domain" description="C2H2-type" evidence="16">
    <location>
        <begin position="2236"/>
        <end position="2260"/>
    </location>
</feature>
<feature type="domain" description="C2H2-type" evidence="16">
    <location>
        <begin position="2096"/>
        <end position="2123"/>
    </location>
</feature>
<dbReference type="FunFam" id="3.30.160.60:FF:002063">
    <property type="entry name" value="RB associated KRAB zinc finger"/>
    <property type="match status" value="3"/>
</dbReference>
<dbReference type="RefSeq" id="XP_031749180.1">
    <property type="nucleotide sequence ID" value="XM_031893320.1"/>
</dbReference>
<dbReference type="InterPro" id="IPR036236">
    <property type="entry name" value="Znf_C2H2_sf"/>
</dbReference>
<dbReference type="CDD" id="cd07765">
    <property type="entry name" value="KRAB_A-box"/>
    <property type="match status" value="1"/>
</dbReference>
<evidence type="ECO:0000256" key="4">
    <source>
        <dbReference type="ARBA" id="ARBA00022499"/>
    </source>
</evidence>
<dbReference type="SMART" id="SM00355">
    <property type="entry name" value="ZnF_C2H2"/>
    <property type="match status" value="28"/>
</dbReference>
<feature type="domain" description="C2H2-type" evidence="16">
    <location>
        <begin position="499"/>
        <end position="526"/>
    </location>
</feature>
<keyword evidence="8" id="KW-0862">Zinc</keyword>
<evidence type="ECO:0000256" key="10">
    <source>
        <dbReference type="ARBA" id="ARBA00023015"/>
    </source>
</evidence>
<dbReference type="Xenbase" id="XB-GENE-29087763">
    <property type="gene designation" value="LOC101734394"/>
</dbReference>
<dbReference type="GeneID" id="101734394"/>
<keyword evidence="5" id="KW-0479">Metal-binding</keyword>
<reference evidence="18" key="1">
    <citation type="submission" date="2025-08" db="UniProtKB">
        <authorList>
            <consortium name="RefSeq"/>
        </authorList>
    </citation>
    <scope>IDENTIFICATION</scope>
    <source>
        <strain evidence="18">Nigerian</strain>
        <tissue evidence="18">Liver and blood</tissue>
    </source>
</reference>
<evidence type="ECO:0000313" key="18">
    <source>
        <dbReference type="RefSeq" id="XP_031749180.1"/>
    </source>
</evidence>
<dbReference type="OrthoDB" id="5693at2759"/>
<name>A0A8J1IWN0_XENTR</name>
<dbReference type="FunFam" id="3.30.160.60:FF:000936">
    <property type="entry name" value="Zinc finger protein 577"/>
    <property type="match status" value="1"/>
</dbReference>
<dbReference type="FunFam" id="3.30.160.60:FF:002716">
    <property type="entry name" value="Zinc finger protein 212"/>
    <property type="match status" value="1"/>
</dbReference>
<dbReference type="FunFam" id="3.30.160.60:FF:000099">
    <property type="entry name" value="Zinc finger protein 79"/>
    <property type="match status" value="1"/>
</dbReference>
<feature type="region of interest" description="Disordered" evidence="15">
    <location>
        <begin position="237"/>
        <end position="258"/>
    </location>
</feature>
<dbReference type="FunFam" id="3.30.160.60:FF:001882">
    <property type="entry name" value="Zinc finger protein 473"/>
    <property type="match status" value="1"/>
</dbReference>
<dbReference type="FunFam" id="3.30.160.60:FF:000557">
    <property type="entry name" value="zinc finger and SCAN domain-containing protein 29"/>
    <property type="match status" value="1"/>
</dbReference>
<dbReference type="Gene3D" id="3.30.160.60">
    <property type="entry name" value="Classic Zinc Finger"/>
    <property type="match status" value="28"/>
</dbReference>
<evidence type="ECO:0000256" key="15">
    <source>
        <dbReference type="SAM" id="MobiDB-lite"/>
    </source>
</evidence>
<dbReference type="GO" id="GO:0006355">
    <property type="term" value="P:regulation of DNA-templated transcription"/>
    <property type="evidence" value="ECO:0007669"/>
    <property type="project" value="InterPro"/>
</dbReference>
<dbReference type="InterPro" id="IPR001909">
    <property type="entry name" value="KRAB"/>
</dbReference>
<feature type="domain" description="C2H2-type" evidence="16">
    <location>
        <begin position="2208"/>
        <end position="2235"/>
    </location>
</feature>
<evidence type="ECO:0000256" key="7">
    <source>
        <dbReference type="ARBA" id="ARBA00022771"/>
    </source>
</evidence>
<keyword evidence="4" id="KW-1017">Isopeptide bond</keyword>
<feature type="domain" description="C2H2-type" evidence="16">
    <location>
        <begin position="1051"/>
        <end position="1078"/>
    </location>
</feature>
<feature type="domain" description="C2H2-type" evidence="16">
    <location>
        <begin position="2040"/>
        <end position="2067"/>
    </location>
</feature>
<dbReference type="FunFam" id="3.30.160.60:FF:002343">
    <property type="entry name" value="Zinc finger protein 33A"/>
    <property type="match status" value="4"/>
</dbReference>
<dbReference type="PROSITE" id="PS50157">
    <property type="entry name" value="ZINC_FINGER_C2H2_2"/>
    <property type="match status" value="28"/>
</dbReference>
<comment type="function">
    <text evidence="1">May be involved in transcriptional regulation.</text>
</comment>
<feature type="domain" description="C2H2-type" evidence="16">
    <location>
        <begin position="1565"/>
        <end position="1592"/>
    </location>
</feature>
<keyword evidence="12" id="KW-0804">Transcription</keyword>
<feature type="domain" description="C2H2-type" evidence="16">
    <location>
        <begin position="2152"/>
        <end position="2179"/>
    </location>
</feature>
<evidence type="ECO:0000256" key="8">
    <source>
        <dbReference type="ARBA" id="ARBA00022833"/>
    </source>
</evidence>
<dbReference type="FunFam" id="3.30.160.60:FF:000363">
    <property type="entry name" value="Zinc finger protein 239"/>
    <property type="match status" value="1"/>
</dbReference>
<feature type="domain" description="C2H2-type" evidence="16">
    <location>
        <begin position="415"/>
        <end position="442"/>
    </location>
</feature>
<evidence type="ECO:0000256" key="1">
    <source>
        <dbReference type="ARBA" id="ARBA00003767"/>
    </source>
</evidence>
<dbReference type="FunFam" id="3.30.160.60:FF:001326">
    <property type="entry name" value="Zinc finger protein 432"/>
    <property type="match status" value="1"/>
</dbReference>
<dbReference type="GO" id="GO:0005634">
    <property type="term" value="C:nucleus"/>
    <property type="evidence" value="ECO:0007669"/>
    <property type="project" value="UniProtKB-SubCell"/>
</dbReference>
<comment type="subcellular location">
    <subcellularLocation>
        <location evidence="2">Nucleus</location>
    </subcellularLocation>
</comment>
<evidence type="ECO:0000256" key="6">
    <source>
        <dbReference type="ARBA" id="ARBA00022737"/>
    </source>
</evidence>
<dbReference type="PANTHER" id="PTHR24399:SF23">
    <property type="entry name" value="C2H2-TYPE DOMAIN-CONTAINING PROTEIN"/>
    <property type="match status" value="1"/>
</dbReference>
<feature type="domain" description="C2H2-type" evidence="16">
    <location>
        <begin position="1163"/>
        <end position="1190"/>
    </location>
</feature>
<feature type="domain" description="C2H2-type" evidence="16">
    <location>
        <begin position="471"/>
        <end position="498"/>
    </location>
</feature>
<feature type="domain" description="C2H2-type" evidence="16">
    <location>
        <begin position="1649"/>
        <end position="1676"/>
    </location>
</feature>
<dbReference type="FunFam" id="3.30.160.60:FF:000690">
    <property type="entry name" value="Zinc finger protein 354C"/>
    <property type="match status" value="2"/>
</dbReference>
<evidence type="ECO:0000256" key="5">
    <source>
        <dbReference type="ARBA" id="ARBA00022723"/>
    </source>
</evidence>
<evidence type="ECO:0000313" key="19">
    <source>
        <dbReference type="Xenbase" id="XB-GENE-29087763"/>
    </source>
</evidence>
<feature type="domain" description="C2H2-type" evidence="16">
    <location>
        <begin position="1135"/>
        <end position="1162"/>
    </location>
</feature>
<feature type="domain" description="C2H2-type" evidence="16">
    <location>
        <begin position="2180"/>
        <end position="2207"/>
    </location>
</feature>
<feature type="domain" description="C2H2-type" evidence="16">
    <location>
        <begin position="1219"/>
        <end position="1241"/>
    </location>
</feature>
<feature type="domain" description="C2H2-type" evidence="16">
    <location>
        <begin position="1107"/>
        <end position="1134"/>
    </location>
</feature>
<feature type="domain" description="C2H2-type" evidence="16">
    <location>
        <begin position="2068"/>
        <end position="2095"/>
    </location>
</feature>
<dbReference type="PROSITE" id="PS00028">
    <property type="entry name" value="ZINC_FINGER_C2H2_1"/>
    <property type="match status" value="28"/>
</dbReference>
<dbReference type="GO" id="GO:0003677">
    <property type="term" value="F:DNA binding"/>
    <property type="evidence" value="ECO:0007669"/>
    <property type="project" value="UniProtKB-KW"/>
</dbReference>
<dbReference type="Pfam" id="PF00096">
    <property type="entry name" value="zf-C2H2"/>
    <property type="match status" value="24"/>
</dbReference>